<dbReference type="InParanoid" id="K9THN3"/>
<organism evidence="6 7">
    <name type="scientific">Oscillatoria acuminata PCC 6304</name>
    <dbReference type="NCBI Taxonomy" id="56110"/>
    <lineage>
        <taxon>Bacteria</taxon>
        <taxon>Bacillati</taxon>
        <taxon>Cyanobacteriota</taxon>
        <taxon>Cyanophyceae</taxon>
        <taxon>Oscillatoriophycideae</taxon>
        <taxon>Oscillatoriales</taxon>
        <taxon>Oscillatoriaceae</taxon>
        <taxon>Oscillatoria</taxon>
    </lineage>
</organism>
<dbReference type="InterPro" id="IPR003689">
    <property type="entry name" value="ZIP"/>
</dbReference>
<proteinExistence type="predicted"/>
<evidence type="ECO:0000256" key="5">
    <source>
        <dbReference type="SAM" id="Phobius"/>
    </source>
</evidence>
<protein>
    <submittedName>
        <fullName evidence="6">Putative divalent heavy-metal cations transporter</fullName>
    </submittedName>
</protein>
<feature type="transmembrane region" description="Helical" evidence="5">
    <location>
        <begin position="190"/>
        <end position="212"/>
    </location>
</feature>
<evidence type="ECO:0000256" key="3">
    <source>
        <dbReference type="ARBA" id="ARBA00022989"/>
    </source>
</evidence>
<name>K9THN3_9CYAN</name>
<reference evidence="6 7" key="1">
    <citation type="submission" date="2012-06" db="EMBL/GenBank/DDBJ databases">
        <title>Finished chromosome of genome of Oscillatoria acuminata PCC 6304.</title>
        <authorList>
            <consortium name="US DOE Joint Genome Institute"/>
            <person name="Gugger M."/>
            <person name="Coursin T."/>
            <person name="Rippka R."/>
            <person name="Tandeau De Marsac N."/>
            <person name="Huntemann M."/>
            <person name="Wei C.-L."/>
            <person name="Han J."/>
            <person name="Detter J.C."/>
            <person name="Han C."/>
            <person name="Tapia R."/>
            <person name="Davenport K."/>
            <person name="Daligault H."/>
            <person name="Erkkila T."/>
            <person name="Gu W."/>
            <person name="Munk A.C.C."/>
            <person name="Teshima H."/>
            <person name="Xu Y."/>
            <person name="Chain P."/>
            <person name="Chen A."/>
            <person name="Krypides N."/>
            <person name="Mavromatis K."/>
            <person name="Markowitz V."/>
            <person name="Szeto E."/>
            <person name="Ivanova N."/>
            <person name="Mikhailova N."/>
            <person name="Ovchinnikova G."/>
            <person name="Pagani I."/>
            <person name="Pati A."/>
            <person name="Goodwin L."/>
            <person name="Peters L."/>
            <person name="Pitluck S."/>
            <person name="Woyke T."/>
            <person name="Kerfeld C."/>
        </authorList>
    </citation>
    <scope>NUCLEOTIDE SEQUENCE [LARGE SCALE GENOMIC DNA]</scope>
    <source>
        <strain evidence="6 7">PCC 6304</strain>
    </source>
</reference>
<evidence type="ECO:0000313" key="6">
    <source>
        <dbReference type="EMBL" id="AFY82055.1"/>
    </source>
</evidence>
<feature type="transmembrane region" description="Helical" evidence="5">
    <location>
        <begin position="125"/>
        <end position="152"/>
    </location>
</feature>
<feature type="transmembrane region" description="Helical" evidence="5">
    <location>
        <begin position="37"/>
        <end position="59"/>
    </location>
</feature>
<evidence type="ECO:0000256" key="1">
    <source>
        <dbReference type="ARBA" id="ARBA00004141"/>
    </source>
</evidence>
<dbReference type="EMBL" id="CP003607">
    <property type="protein sequence ID" value="AFY82055.1"/>
    <property type="molecule type" value="Genomic_DNA"/>
</dbReference>
<gene>
    <name evidence="6" type="ORF">Oscil6304_2432</name>
</gene>
<keyword evidence="3 5" id="KW-1133">Transmembrane helix</keyword>
<feature type="transmembrane region" description="Helical" evidence="5">
    <location>
        <begin position="101"/>
        <end position="119"/>
    </location>
</feature>
<sequence length="244" mass="26025">MTPYLSTLALSAMPAVGSYIGGLLSEFIPPSKGNLSLTLHAAAGIILSVVGVEIMPQMLAADPPWLIFLAFVLGGGFFILMRRGIKFFQKRSKKSAKQSSAWVISLAVAIDLFSDGLMVGTSSTIAFSLALMVAIGHVLANIPTGMAVISSFKQGKTSGLFRQVLSASFIFPPVIGATLGYWIVMGQPEVIKFMLLAFTAGILTTLVVENMVPEASEHEKENYQETLCFVCGFAFVALLSTYLG</sequence>
<keyword evidence="4 5" id="KW-0472">Membrane</keyword>
<accession>K9THN3</accession>
<dbReference type="Pfam" id="PF02535">
    <property type="entry name" value="Zip"/>
    <property type="match status" value="1"/>
</dbReference>
<dbReference type="OrthoDB" id="1418968at2"/>
<dbReference type="HOGENOM" id="CLU_015114_5_0_3"/>
<dbReference type="GO" id="GO:0046873">
    <property type="term" value="F:metal ion transmembrane transporter activity"/>
    <property type="evidence" value="ECO:0007669"/>
    <property type="project" value="InterPro"/>
</dbReference>
<dbReference type="KEGG" id="oac:Oscil6304_2432"/>
<dbReference type="AlphaFoldDB" id="K9THN3"/>
<comment type="subcellular location">
    <subcellularLocation>
        <location evidence="1">Membrane</location>
        <topology evidence="1">Multi-pass membrane protein</topology>
    </subcellularLocation>
</comment>
<dbReference type="GO" id="GO:0016020">
    <property type="term" value="C:membrane"/>
    <property type="evidence" value="ECO:0007669"/>
    <property type="project" value="UniProtKB-SubCell"/>
</dbReference>
<feature type="transmembrane region" description="Helical" evidence="5">
    <location>
        <begin position="65"/>
        <end position="81"/>
    </location>
</feature>
<evidence type="ECO:0000313" key="7">
    <source>
        <dbReference type="Proteomes" id="UP000010367"/>
    </source>
</evidence>
<evidence type="ECO:0000256" key="4">
    <source>
        <dbReference type="ARBA" id="ARBA00023136"/>
    </source>
</evidence>
<dbReference type="eggNOG" id="COG0428">
    <property type="taxonomic scope" value="Bacteria"/>
</dbReference>
<dbReference type="STRING" id="56110.Oscil6304_2432"/>
<keyword evidence="7" id="KW-1185">Reference proteome</keyword>
<feature type="transmembrane region" description="Helical" evidence="5">
    <location>
        <begin position="6"/>
        <end position="25"/>
    </location>
</feature>
<feature type="transmembrane region" description="Helical" evidence="5">
    <location>
        <begin position="224"/>
        <end position="243"/>
    </location>
</feature>
<dbReference type="Proteomes" id="UP000010367">
    <property type="component" value="Chromosome"/>
</dbReference>
<dbReference type="RefSeq" id="WP_015148697.1">
    <property type="nucleotide sequence ID" value="NC_019693.1"/>
</dbReference>
<keyword evidence="2 5" id="KW-0812">Transmembrane</keyword>
<feature type="transmembrane region" description="Helical" evidence="5">
    <location>
        <begin position="164"/>
        <end position="184"/>
    </location>
</feature>
<evidence type="ECO:0000256" key="2">
    <source>
        <dbReference type="ARBA" id="ARBA00022692"/>
    </source>
</evidence>